<dbReference type="InterPro" id="IPR045312">
    <property type="entry name" value="PCBER-like"/>
</dbReference>
<dbReference type="AlphaFoldDB" id="A0A072PZP8"/>
<dbReference type="PANTHER" id="PTHR47706:SF9">
    <property type="entry name" value="NMRA-LIKE DOMAIN-CONTAINING PROTEIN-RELATED"/>
    <property type="match status" value="1"/>
</dbReference>
<dbReference type="GO" id="GO:0016491">
    <property type="term" value="F:oxidoreductase activity"/>
    <property type="evidence" value="ECO:0007669"/>
    <property type="project" value="UniProtKB-KW"/>
</dbReference>
<dbReference type="OrthoDB" id="9974981at2759"/>
<dbReference type="HOGENOM" id="CLU_044876_3_3_1"/>
<dbReference type="Pfam" id="PF05368">
    <property type="entry name" value="NmrA"/>
    <property type="match status" value="1"/>
</dbReference>
<sequence>MTIHKVAIVGASGRVGGAILRALLSEPSFSVTVVARSTSKAKFPDNVALKPVSDDFTTDELIPALAGQDAVVVTVGGTKAAVQLRIADAALQAGVQRFIPADFGSFDSNSELSLKLMPQYVAKGDVRRHCEKLAQKSSSEGGSFSWTALVCGHFFDYLEDGLLQAFPKRNYSRIFDGGEIKWSATTLETVAKATAAVLLKAEETKNKRLFIESFLITQNQLQEVLEKVTDQKWEVEQVESEKFMAETKAEIERNPGNHEAIEDLVGVVGIVEGNWEEKEGFANELLGLKLEDLEEVVRKTLGK</sequence>
<evidence type="ECO:0000313" key="4">
    <source>
        <dbReference type="EMBL" id="KEF61120.1"/>
    </source>
</evidence>
<reference evidence="4 5" key="1">
    <citation type="submission" date="2013-03" db="EMBL/GenBank/DDBJ databases">
        <title>The Genome Sequence of Exophiala aquamarina CBS 119918.</title>
        <authorList>
            <consortium name="The Broad Institute Genomics Platform"/>
            <person name="Cuomo C."/>
            <person name="de Hoog S."/>
            <person name="Gorbushina A."/>
            <person name="Walker B."/>
            <person name="Young S.K."/>
            <person name="Zeng Q."/>
            <person name="Gargeya S."/>
            <person name="Fitzgerald M."/>
            <person name="Haas B."/>
            <person name="Abouelleil A."/>
            <person name="Allen A.W."/>
            <person name="Alvarado L."/>
            <person name="Arachchi H.M."/>
            <person name="Berlin A.M."/>
            <person name="Chapman S.B."/>
            <person name="Gainer-Dewar J."/>
            <person name="Goldberg J."/>
            <person name="Griggs A."/>
            <person name="Gujja S."/>
            <person name="Hansen M."/>
            <person name="Howarth C."/>
            <person name="Imamovic A."/>
            <person name="Ireland A."/>
            <person name="Larimer J."/>
            <person name="McCowan C."/>
            <person name="Murphy C."/>
            <person name="Pearson M."/>
            <person name="Poon T.W."/>
            <person name="Priest M."/>
            <person name="Roberts A."/>
            <person name="Saif S."/>
            <person name="Shea T."/>
            <person name="Sisk P."/>
            <person name="Sykes S."/>
            <person name="Wortman J."/>
            <person name="Nusbaum C."/>
            <person name="Birren B."/>
        </authorList>
    </citation>
    <scope>NUCLEOTIDE SEQUENCE [LARGE SCALE GENOMIC DNA]</scope>
    <source>
        <strain evidence="4 5">CBS 119918</strain>
    </source>
</reference>
<dbReference type="Gene3D" id="3.40.50.720">
    <property type="entry name" value="NAD(P)-binding Rossmann-like Domain"/>
    <property type="match status" value="1"/>
</dbReference>
<organism evidence="4 5">
    <name type="scientific">Exophiala aquamarina CBS 119918</name>
    <dbReference type="NCBI Taxonomy" id="1182545"/>
    <lineage>
        <taxon>Eukaryota</taxon>
        <taxon>Fungi</taxon>
        <taxon>Dikarya</taxon>
        <taxon>Ascomycota</taxon>
        <taxon>Pezizomycotina</taxon>
        <taxon>Eurotiomycetes</taxon>
        <taxon>Chaetothyriomycetidae</taxon>
        <taxon>Chaetothyriales</taxon>
        <taxon>Herpotrichiellaceae</taxon>
        <taxon>Exophiala</taxon>
    </lineage>
</organism>
<dbReference type="InterPro" id="IPR036291">
    <property type="entry name" value="NAD(P)-bd_dom_sf"/>
</dbReference>
<dbReference type="GeneID" id="25277626"/>
<feature type="domain" description="NmrA-like" evidence="3">
    <location>
        <begin position="5"/>
        <end position="245"/>
    </location>
</feature>
<keyword evidence="2" id="KW-0560">Oxidoreductase</keyword>
<dbReference type="PANTHER" id="PTHR47706">
    <property type="entry name" value="NMRA-LIKE FAMILY PROTEIN"/>
    <property type="match status" value="1"/>
</dbReference>
<protein>
    <recommendedName>
        <fullName evidence="3">NmrA-like domain-containing protein</fullName>
    </recommendedName>
</protein>
<gene>
    <name evidence="4" type="ORF">A1O9_02685</name>
</gene>
<dbReference type="RefSeq" id="XP_013263710.1">
    <property type="nucleotide sequence ID" value="XM_013408256.1"/>
</dbReference>
<dbReference type="EMBL" id="AMGV01000002">
    <property type="protein sequence ID" value="KEF61120.1"/>
    <property type="molecule type" value="Genomic_DNA"/>
</dbReference>
<dbReference type="CDD" id="cd05259">
    <property type="entry name" value="PCBER_SDR_a"/>
    <property type="match status" value="1"/>
</dbReference>
<keyword evidence="5" id="KW-1185">Reference proteome</keyword>
<dbReference type="SUPFAM" id="SSF51735">
    <property type="entry name" value="NAD(P)-binding Rossmann-fold domains"/>
    <property type="match status" value="1"/>
</dbReference>
<evidence type="ECO:0000256" key="2">
    <source>
        <dbReference type="ARBA" id="ARBA00023002"/>
    </source>
</evidence>
<dbReference type="Gene3D" id="3.90.25.10">
    <property type="entry name" value="UDP-galactose 4-epimerase, domain 1"/>
    <property type="match status" value="1"/>
</dbReference>
<dbReference type="VEuPathDB" id="FungiDB:A1O9_02685"/>
<keyword evidence="1" id="KW-0521">NADP</keyword>
<name>A0A072PZP8_9EURO</name>
<evidence type="ECO:0000313" key="5">
    <source>
        <dbReference type="Proteomes" id="UP000027920"/>
    </source>
</evidence>
<dbReference type="STRING" id="1182545.A0A072PZP8"/>
<dbReference type="InterPro" id="IPR051609">
    <property type="entry name" value="NmrA/Isoflavone_reductase-like"/>
</dbReference>
<evidence type="ECO:0000256" key="1">
    <source>
        <dbReference type="ARBA" id="ARBA00022857"/>
    </source>
</evidence>
<dbReference type="InterPro" id="IPR008030">
    <property type="entry name" value="NmrA-like"/>
</dbReference>
<accession>A0A072PZP8</accession>
<dbReference type="Proteomes" id="UP000027920">
    <property type="component" value="Unassembled WGS sequence"/>
</dbReference>
<evidence type="ECO:0000259" key="3">
    <source>
        <dbReference type="Pfam" id="PF05368"/>
    </source>
</evidence>
<comment type="caution">
    <text evidence="4">The sequence shown here is derived from an EMBL/GenBank/DDBJ whole genome shotgun (WGS) entry which is preliminary data.</text>
</comment>
<proteinExistence type="predicted"/>